<evidence type="ECO:0000259" key="1">
    <source>
        <dbReference type="Pfam" id="PF12727"/>
    </source>
</evidence>
<dbReference type="Pfam" id="PF12728">
    <property type="entry name" value="HTH_17"/>
    <property type="match status" value="1"/>
</dbReference>
<dbReference type="SUPFAM" id="SSF53850">
    <property type="entry name" value="Periplasmic binding protein-like II"/>
    <property type="match status" value="1"/>
</dbReference>
<feature type="domain" description="PBP" evidence="1">
    <location>
        <begin position="103"/>
        <end position="292"/>
    </location>
</feature>
<evidence type="ECO:0000313" key="3">
    <source>
        <dbReference type="EMBL" id="QHA01610.1"/>
    </source>
</evidence>
<name>A0A857DJS1_9FIRM</name>
<dbReference type="GO" id="GO:0003677">
    <property type="term" value="F:DNA binding"/>
    <property type="evidence" value="ECO:0007669"/>
    <property type="project" value="InterPro"/>
</dbReference>
<sequence>MLESTSYTPEEVAQKLKISKYTVYELIKRGDLAAYRVGRKVRVEDKDIEAYIQKSKGSSMTTDVFTYPVLEHPSESVRSPDISISDMVVICGQDIILDILTRHLLKQYPNIKFLRSCIGSIDGLLALYRGEANIVTVHLWDSDADDYNLPYIRRLMPGHQTIVMNLVYRQEGFYVSRGNPKDITSWKDLTRPDVRFTNRERGSGARVLLDEKLRFESIPHHLINGYYDEEMSHMAVASKVARGEADVGLGIEKAAMQVSGLDFIPLQTERYDLVIRQEDLNKPHFQALLAIIRSEAYRKEVKGLGGYDVSRMGEMME</sequence>
<gene>
    <name evidence="3" type="ORF">GQ588_13650</name>
</gene>
<organism evidence="3 4">
    <name type="scientific">Dehalobacter restrictus</name>
    <dbReference type="NCBI Taxonomy" id="55583"/>
    <lineage>
        <taxon>Bacteria</taxon>
        <taxon>Bacillati</taxon>
        <taxon>Bacillota</taxon>
        <taxon>Clostridia</taxon>
        <taxon>Eubacteriales</taxon>
        <taxon>Desulfitobacteriaceae</taxon>
        <taxon>Dehalobacter</taxon>
    </lineage>
</organism>
<dbReference type="PANTHER" id="PTHR38431">
    <property type="entry name" value="BLL2305 PROTEIN"/>
    <property type="match status" value="1"/>
</dbReference>
<dbReference type="PANTHER" id="PTHR38431:SF1">
    <property type="entry name" value="BLL2305 PROTEIN"/>
    <property type="match status" value="1"/>
</dbReference>
<dbReference type="NCBIfam" id="TIGR01764">
    <property type="entry name" value="excise"/>
    <property type="match status" value="1"/>
</dbReference>
<dbReference type="InterPro" id="IPR024370">
    <property type="entry name" value="PBP_domain"/>
</dbReference>
<dbReference type="AlphaFoldDB" id="A0A857DJS1"/>
<accession>A0A857DJS1</accession>
<dbReference type="InterPro" id="IPR010093">
    <property type="entry name" value="SinI_DNA-bd"/>
</dbReference>
<dbReference type="Proteomes" id="UP000430508">
    <property type="component" value="Chromosome"/>
</dbReference>
<evidence type="ECO:0000313" key="4">
    <source>
        <dbReference type="Proteomes" id="UP000430508"/>
    </source>
</evidence>
<dbReference type="RefSeq" id="WP_158208576.1">
    <property type="nucleotide sequence ID" value="NZ_CP046996.1"/>
</dbReference>
<proteinExistence type="predicted"/>
<protein>
    <submittedName>
        <fullName evidence="3">Helix-turn-helix domain-containing protein</fullName>
    </submittedName>
</protein>
<dbReference type="EMBL" id="CP046996">
    <property type="protein sequence ID" value="QHA01610.1"/>
    <property type="molecule type" value="Genomic_DNA"/>
</dbReference>
<reference evidence="3 4" key="1">
    <citation type="submission" date="2019-12" db="EMBL/GenBank/DDBJ databases">
        <title>Sequence classification of anaerobic respiratory reductive dehalogenases: First we see many, then we see few.</title>
        <authorList>
            <person name="Molenda O."/>
            <person name="Puentes Jacome L.A."/>
            <person name="Cao X."/>
            <person name="Nesbo C.L."/>
            <person name="Tang S."/>
            <person name="Morson N."/>
            <person name="Patron J."/>
            <person name="Lomheim L."/>
            <person name="Wishart D.S."/>
            <person name="Edwards E.A."/>
        </authorList>
    </citation>
    <scope>NUCLEOTIDE SEQUENCE [LARGE SCALE GENOMIC DNA]</scope>
    <source>
        <strain evidence="3 4">12DCA</strain>
    </source>
</reference>
<dbReference type="Gene3D" id="3.40.190.10">
    <property type="entry name" value="Periplasmic binding protein-like II"/>
    <property type="match status" value="1"/>
</dbReference>
<dbReference type="Pfam" id="PF12727">
    <property type="entry name" value="PBP_like"/>
    <property type="match status" value="1"/>
</dbReference>
<evidence type="ECO:0000259" key="2">
    <source>
        <dbReference type="Pfam" id="PF12728"/>
    </source>
</evidence>
<feature type="domain" description="Helix-turn-helix" evidence="2">
    <location>
        <begin position="7"/>
        <end position="54"/>
    </location>
</feature>
<dbReference type="InterPro" id="IPR041657">
    <property type="entry name" value="HTH_17"/>
</dbReference>